<sequence>MTSTLDDKAEAAIEQFNTSSQYHPPTGYSGPLWQIKNDYPGPFGTYATPGDAPGLPLPDVPVEHPWTKIDFKTKEGALQYADMVKDYCWEGNRSVDFVVQKNTVRPWFHAPWMHASANGREPLKGLTYERSIPPGEFASTQRSALQNWAIGFYNAPGTVVFKLLLTTATDEEVPTMKGSPAWKAVIAQQLSPLVTPSTALIRNDYASDVRLIQVDWATVDNRSPIGWVFGTFMYDGTLENIDDPWDRLTTVGLTWGNDPQLTQAAVDKGQKPVQSWINPAAEKLRKTLDGARPSWGYNGRLNGPADNFISACASCHGTAQSFDAPLVQPGKLVELPPAPGDEKKKKKWVPLNERLTMTWFENVKAGEPFSHRGALSADYSLQFTIGWSNYNTWSKTWKIQLQEKQEAQEAREKNQIIPLKTTLLALPTRRIVFRPPKGAEEDPEKLQALLDSIQIEDVPKRAGPEFDWS</sequence>
<evidence type="ECO:0000313" key="1">
    <source>
        <dbReference type="EMBL" id="KIO28539.1"/>
    </source>
</evidence>
<dbReference type="Proteomes" id="UP000054248">
    <property type="component" value="Unassembled WGS sequence"/>
</dbReference>
<keyword evidence="2" id="KW-1185">Reference proteome</keyword>
<reference evidence="1 2" key="1">
    <citation type="submission" date="2014-04" db="EMBL/GenBank/DDBJ databases">
        <authorList>
            <consortium name="DOE Joint Genome Institute"/>
            <person name="Kuo A."/>
            <person name="Girlanda M."/>
            <person name="Perotto S."/>
            <person name="Kohler A."/>
            <person name="Nagy L.G."/>
            <person name="Floudas D."/>
            <person name="Copeland A."/>
            <person name="Barry K.W."/>
            <person name="Cichocki N."/>
            <person name="Veneault-Fourrey C."/>
            <person name="LaButti K."/>
            <person name="Lindquist E.A."/>
            <person name="Lipzen A."/>
            <person name="Lundell T."/>
            <person name="Morin E."/>
            <person name="Murat C."/>
            <person name="Sun H."/>
            <person name="Tunlid A."/>
            <person name="Henrissat B."/>
            <person name="Grigoriev I.V."/>
            <person name="Hibbett D.S."/>
            <person name="Martin F."/>
            <person name="Nordberg H.P."/>
            <person name="Cantor M.N."/>
            <person name="Hua S.X."/>
        </authorList>
    </citation>
    <scope>NUCLEOTIDE SEQUENCE [LARGE SCALE GENOMIC DNA]</scope>
    <source>
        <strain evidence="1 2">MUT 4182</strain>
    </source>
</reference>
<reference evidence="2" key="2">
    <citation type="submission" date="2015-01" db="EMBL/GenBank/DDBJ databases">
        <title>Evolutionary Origins and Diversification of the Mycorrhizal Mutualists.</title>
        <authorList>
            <consortium name="DOE Joint Genome Institute"/>
            <consortium name="Mycorrhizal Genomics Consortium"/>
            <person name="Kohler A."/>
            <person name="Kuo A."/>
            <person name="Nagy L.G."/>
            <person name="Floudas D."/>
            <person name="Copeland A."/>
            <person name="Barry K.W."/>
            <person name="Cichocki N."/>
            <person name="Veneault-Fourrey C."/>
            <person name="LaButti K."/>
            <person name="Lindquist E.A."/>
            <person name="Lipzen A."/>
            <person name="Lundell T."/>
            <person name="Morin E."/>
            <person name="Murat C."/>
            <person name="Riley R."/>
            <person name="Ohm R."/>
            <person name="Sun H."/>
            <person name="Tunlid A."/>
            <person name="Henrissat B."/>
            <person name="Grigoriev I.V."/>
            <person name="Hibbett D.S."/>
            <person name="Martin F."/>
        </authorList>
    </citation>
    <scope>NUCLEOTIDE SEQUENCE [LARGE SCALE GENOMIC DNA]</scope>
    <source>
        <strain evidence="2">MUT 4182</strain>
    </source>
</reference>
<name>A0A0C3QNB7_9AGAM</name>
<gene>
    <name evidence="1" type="ORF">M407DRAFT_230191</name>
</gene>
<evidence type="ECO:0000313" key="2">
    <source>
        <dbReference type="Proteomes" id="UP000054248"/>
    </source>
</evidence>
<dbReference type="EMBL" id="KN822993">
    <property type="protein sequence ID" value="KIO28539.1"/>
    <property type="molecule type" value="Genomic_DNA"/>
</dbReference>
<dbReference type="OrthoDB" id="5422692at2759"/>
<dbReference type="AlphaFoldDB" id="A0A0C3QNB7"/>
<proteinExistence type="predicted"/>
<accession>A0A0C3QNB7</accession>
<evidence type="ECO:0008006" key="3">
    <source>
        <dbReference type="Google" id="ProtNLM"/>
    </source>
</evidence>
<dbReference type="HOGENOM" id="CLU_038257_0_0_1"/>
<protein>
    <recommendedName>
        <fullName evidence="3">Cytochrome c domain-containing protein</fullName>
    </recommendedName>
</protein>
<organism evidence="1 2">
    <name type="scientific">Tulasnella calospora MUT 4182</name>
    <dbReference type="NCBI Taxonomy" id="1051891"/>
    <lineage>
        <taxon>Eukaryota</taxon>
        <taxon>Fungi</taxon>
        <taxon>Dikarya</taxon>
        <taxon>Basidiomycota</taxon>
        <taxon>Agaricomycotina</taxon>
        <taxon>Agaricomycetes</taxon>
        <taxon>Cantharellales</taxon>
        <taxon>Tulasnellaceae</taxon>
        <taxon>Tulasnella</taxon>
    </lineage>
</organism>